<feature type="transmembrane region" description="Helical" evidence="10">
    <location>
        <begin position="6"/>
        <end position="28"/>
    </location>
</feature>
<keyword evidence="7 9" id="KW-0472">Membrane</keyword>
<organism evidence="13 14">
    <name type="scientific">Noviherbaspirillum suwonense</name>
    <dbReference type="NCBI Taxonomy" id="1224511"/>
    <lineage>
        <taxon>Bacteria</taxon>
        <taxon>Pseudomonadati</taxon>
        <taxon>Pseudomonadota</taxon>
        <taxon>Betaproteobacteria</taxon>
        <taxon>Burkholderiales</taxon>
        <taxon>Oxalobacteraceae</taxon>
        <taxon>Noviherbaspirillum</taxon>
    </lineage>
</organism>
<dbReference type="PROSITE" id="PS51846">
    <property type="entry name" value="CNNM"/>
    <property type="match status" value="1"/>
</dbReference>
<feature type="domain" description="CNNM transmembrane" evidence="12">
    <location>
        <begin position="1"/>
        <end position="203"/>
    </location>
</feature>
<dbReference type="PROSITE" id="PS51371">
    <property type="entry name" value="CBS"/>
    <property type="match status" value="2"/>
</dbReference>
<accession>A0ABY1PTQ1</accession>
<dbReference type="SMART" id="SM01091">
    <property type="entry name" value="CorC_HlyC"/>
    <property type="match status" value="1"/>
</dbReference>
<dbReference type="CDD" id="cd04590">
    <property type="entry name" value="CBS_pair_CorC_HlyC_assoc"/>
    <property type="match status" value="1"/>
</dbReference>
<dbReference type="SUPFAM" id="SSF54631">
    <property type="entry name" value="CBS-domain pair"/>
    <property type="match status" value="1"/>
</dbReference>
<dbReference type="Pfam" id="PF00571">
    <property type="entry name" value="CBS"/>
    <property type="match status" value="2"/>
</dbReference>
<gene>
    <name evidence="13" type="ORF">SAMN06295970_101514</name>
</gene>
<name>A0ABY1PTQ1_9BURK</name>
<dbReference type="Gene3D" id="3.30.465.10">
    <property type="match status" value="1"/>
</dbReference>
<evidence type="ECO:0000313" key="13">
    <source>
        <dbReference type="EMBL" id="SMP45455.1"/>
    </source>
</evidence>
<dbReference type="SUPFAM" id="SSF56176">
    <property type="entry name" value="FAD-binding/transporter-associated domain-like"/>
    <property type="match status" value="1"/>
</dbReference>
<dbReference type="InterPro" id="IPR016169">
    <property type="entry name" value="FAD-bd_PCMH_sub2"/>
</dbReference>
<feature type="transmembrane region" description="Helical" evidence="10">
    <location>
        <begin position="136"/>
        <end position="158"/>
    </location>
</feature>
<protein>
    <submittedName>
        <fullName evidence="13">Hemolysin, contains CBS domains</fullName>
    </submittedName>
</protein>
<dbReference type="InterPro" id="IPR036318">
    <property type="entry name" value="FAD-bd_PCMH-like_sf"/>
</dbReference>
<dbReference type="InterPro" id="IPR000644">
    <property type="entry name" value="CBS_dom"/>
</dbReference>
<dbReference type="Pfam" id="PF03471">
    <property type="entry name" value="CorC_HlyC"/>
    <property type="match status" value="1"/>
</dbReference>
<comment type="caution">
    <text evidence="13">The sequence shown here is derived from an EMBL/GenBank/DDBJ whole genome shotgun (WGS) entry which is preliminary data.</text>
</comment>
<proteinExistence type="predicted"/>
<evidence type="ECO:0000256" key="5">
    <source>
        <dbReference type="ARBA" id="ARBA00022989"/>
    </source>
</evidence>
<keyword evidence="3 9" id="KW-0812">Transmembrane</keyword>
<dbReference type="InterPro" id="IPR044751">
    <property type="entry name" value="Ion_transp-like_CBS"/>
</dbReference>
<evidence type="ECO:0000256" key="1">
    <source>
        <dbReference type="ARBA" id="ARBA00004651"/>
    </source>
</evidence>
<evidence type="ECO:0000259" key="11">
    <source>
        <dbReference type="PROSITE" id="PS51371"/>
    </source>
</evidence>
<keyword evidence="14" id="KW-1185">Reference proteome</keyword>
<dbReference type="InterPro" id="IPR002550">
    <property type="entry name" value="CNNM"/>
</dbReference>
<keyword evidence="5 9" id="KW-1133">Transmembrane helix</keyword>
<evidence type="ECO:0000256" key="7">
    <source>
        <dbReference type="ARBA" id="ARBA00023136"/>
    </source>
</evidence>
<reference evidence="13 14" key="1">
    <citation type="submission" date="2017-05" db="EMBL/GenBank/DDBJ databases">
        <authorList>
            <person name="Varghese N."/>
            <person name="Submissions S."/>
        </authorList>
    </citation>
    <scope>NUCLEOTIDE SEQUENCE [LARGE SCALE GENOMIC DNA]</scope>
    <source>
        <strain evidence="13 14">DSM 26001</strain>
    </source>
</reference>
<dbReference type="RefSeq" id="WP_283440657.1">
    <property type="nucleotide sequence ID" value="NZ_FXUL01000001.1"/>
</dbReference>
<evidence type="ECO:0000256" key="8">
    <source>
        <dbReference type="PROSITE-ProRule" id="PRU00703"/>
    </source>
</evidence>
<feature type="transmembrane region" description="Helical" evidence="10">
    <location>
        <begin position="100"/>
        <end position="124"/>
    </location>
</feature>
<evidence type="ECO:0000259" key="12">
    <source>
        <dbReference type="PROSITE" id="PS51846"/>
    </source>
</evidence>
<keyword evidence="6 8" id="KW-0129">CBS domain</keyword>
<dbReference type="Proteomes" id="UP001158049">
    <property type="component" value="Unassembled WGS sequence"/>
</dbReference>
<feature type="domain" description="CBS" evidence="11">
    <location>
        <begin position="287"/>
        <end position="344"/>
    </location>
</feature>
<dbReference type="PANTHER" id="PTHR43099">
    <property type="entry name" value="UPF0053 PROTEIN YRKA"/>
    <property type="match status" value="1"/>
</dbReference>
<dbReference type="InterPro" id="IPR005170">
    <property type="entry name" value="Transptr-assoc_dom"/>
</dbReference>
<comment type="subcellular location">
    <subcellularLocation>
        <location evidence="1">Cell membrane</location>
        <topology evidence="1">Multi-pass membrane protein</topology>
    </subcellularLocation>
</comment>
<dbReference type="InterPro" id="IPR046342">
    <property type="entry name" value="CBS_dom_sf"/>
</dbReference>
<evidence type="ECO:0000256" key="3">
    <source>
        <dbReference type="ARBA" id="ARBA00022692"/>
    </source>
</evidence>
<evidence type="ECO:0000256" key="6">
    <source>
        <dbReference type="ARBA" id="ARBA00023122"/>
    </source>
</evidence>
<dbReference type="EMBL" id="FXUL01000001">
    <property type="protein sequence ID" value="SMP45455.1"/>
    <property type="molecule type" value="Genomic_DNA"/>
</dbReference>
<dbReference type="PANTHER" id="PTHR43099:SF5">
    <property type="entry name" value="HLYC_CORC FAMILY TRANSPORTER"/>
    <property type="match status" value="1"/>
</dbReference>
<keyword evidence="4" id="KW-0677">Repeat</keyword>
<dbReference type="InterPro" id="IPR051676">
    <property type="entry name" value="UPF0053_domain"/>
</dbReference>
<dbReference type="Pfam" id="PF01595">
    <property type="entry name" value="CNNM"/>
    <property type="match status" value="1"/>
</dbReference>
<feature type="transmembrane region" description="Helical" evidence="10">
    <location>
        <begin position="56"/>
        <end position="77"/>
    </location>
</feature>
<sequence length="444" mass="49316">MDNLLLVVLAFFLVALNGFFVAAEFGLVKLRQTRIRAIAKTQGLRGRMLAKVHGQLDAYLSACQLGITLASLGLGWVGEPAFARLLEPAFAMAGVTSPEIIHGVSFFFAFFLISFLHIVIGELAPKSMAIRYPERVGLWTATPLYGFYWLMYPIIWVLNGSANGVLRLAGLNAPGGHDAHYSADELKLILRSSRSSSKFSTDEWNVLAQTLDFGELEVSDLMRPIHEIAALERGRTLEENLATVYRTRYSRYPYFAEDGIEVLGVIHLKDLFLAEQSGKKITDLAAFLRPVSHVSPRMPAVELMRRFRTGAPHFAVVGKKGHKPMGFLTLDNLLGALVGEIRDEFRQSDNDWTRLDDGTLMGKGSLPIFTLERALGIDVENEEMDLEDAESVGGLVMEKLGEIPHEGQKIPFAQFDVVVKKMNGPRIVLIRVYPRRVAVEETGV</sequence>
<evidence type="ECO:0000256" key="10">
    <source>
        <dbReference type="SAM" id="Phobius"/>
    </source>
</evidence>
<dbReference type="Gene3D" id="3.10.580.10">
    <property type="entry name" value="CBS-domain"/>
    <property type="match status" value="1"/>
</dbReference>
<evidence type="ECO:0000313" key="14">
    <source>
        <dbReference type="Proteomes" id="UP001158049"/>
    </source>
</evidence>
<feature type="domain" description="CBS" evidence="11">
    <location>
        <begin position="222"/>
        <end position="281"/>
    </location>
</feature>
<evidence type="ECO:0000256" key="4">
    <source>
        <dbReference type="ARBA" id="ARBA00022737"/>
    </source>
</evidence>
<evidence type="ECO:0000256" key="9">
    <source>
        <dbReference type="PROSITE-ProRule" id="PRU01193"/>
    </source>
</evidence>
<evidence type="ECO:0000256" key="2">
    <source>
        <dbReference type="ARBA" id="ARBA00022475"/>
    </source>
</evidence>
<keyword evidence="2" id="KW-1003">Cell membrane</keyword>